<dbReference type="PANTHER" id="PTHR39550:SF1">
    <property type="entry name" value="SLL0658 PROTEIN"/>
    <property type="match status" value="1"/>
</dbReference>
<evidence type="ECO:0000313" key="1">
    <source>
        <dbReference type="EMBL" id="EZP74992.1"/>
    </source>
</evidence>
<dbReference type="Pfam" id="PF11848">
    <property type="entry name" value="DUF3368"/>
    <property type="match status" value="1"/>
</dbReference>
<keyword evidence="3" id="KW-1185">Reference proteome</keyword>
<dbReference type="InterPro" id="IPR029060">
    <property type="entry name" value="PIN-like_dom_sf"/>
</dbReference>
<protein>
    <submittedName>
        <fullName evidence="2">Twitching motility protein PilT</fullName>
    </submittedName>
</protein>
<dbReference type="SUPFAM" id="SSF88723">
    <property type="entry name" value="PIN domain-like"/>
    <property type="match status" value="1"/>
</dbReference>
<reference evidence="2 3" key="2">
    <citation type="journal article" date="2014" name="Appl. Microbiol. Biotechnol.">
        <title>Transformable facultative thermophile Geobacillus stearothermophilus NUB3621 as a host strain for metabolic engineering.</title>
        <authorList>
            <person name="Blanchard K."/>
            <person name="Robic S."/>
            <person name="Matsumura I."/>
        </authorList>
    </citation>
    <scope>NUCLEOTIDE SEQUENCE [LARGE SCALE GENOMIC DNA]</scope>
    <source>
        <strain evidence="2 3">NUB3621</strain>
    </source>
</reference>
<evidence type="ECO:0000313" key="2">
    <source>
        <dbReference type="EMBL" id="EZP77641.1"/>
    </source>
</evidence>
<gene>
    <name evidence="2" type="ORF">H839_08409</name>
    <name evidence="1" type="ORF">H839_15868</name>
</gene>
<dbReference type="AlphaFoldDB" id="A0ABC9VGD0"/>
<dbReference type="RefSeq" id="WP_043904726.1">
    <property type="nucleotide sequence ID" value="NZ_CM002692.1"/>
</dbReference>
<dbReference type="EMBL" id="AOTZ01000009">
    <property type="protein sequence ID" value="EZP74992.1"/>
    <property type="molecule type" value="Genomic_DNA"/>
</dbReference>
<dbReference type="Proteomes" id="UP000023566">
    <property type="component" value="Chromosome"/>
</dbReference>
<dbReference type="PANTHER" id="PTHR39550">
    <property type="entry name" value="SLL0658 PROTEIN"/>
    <property type="match status" value="1"/>
</dbReference>
<comment type="caution">
    <text evidence="2">The sequence shown here is derived from an EMBL/GenBank/DDBJ whole genome shotgun (WGS) entry which is preliminary data.</text>
</comment>
<name>A0ABC9VGD0_9BACL</name>
<dbReference type="EMBL" id="AOTZ01000004">
    <property type="protein sequence ID" value="EZP77641.1"/>
    <property type="molecule type" value="Genomic_DNA"/>
</dbReference>
<accession>A0ABC9VGD0</accession>
<proteinExistence type="predicted"/>
<sequence>MISQFINGPAVLDNTVLSHFSKANVFYLIKETLRGIPIITVSVQEEALKKPDVSQDVQNAIDEGWLTVATLKGRQALADYYRLSKKYPHVPGTKAKLGDGEASSLIYAAYNNCVLFTDDQAPRKRAKEYGVKVAGSLAILYFAYSEYSLIDLPKCNELFLKMKANNGHFPNRFKSFYDVIPEMEQKFGNKVKRIY</sequence>
<reference evidence="2" key="1">
    <citation type="submission" date="2013-02" db="EMBL/GenBank/DDBJ databases">
        <authorList>
            <person name="Blanchard K.H."/>
            <person name="Matsumura I."/>
        </authorList>
    </citation>
    <scope>NUCLEOTIDE SEQUENCE</scope>
    <source>
        <strain evidence="2">NUB3621</strain>
    </source>
</reference>
<dbReference type="InterPro" id="IPR021799">
    <property type="entry name" value="PIN-like_prokaryotic"/>
</dbReference>
<evidence type="ECO:0000313" key="3">
    <source>
        <dbReference type="Proteomes" id="UP000023566"/>
    </source>
</evidence>
<organism evidence="2 3">
    <name type="scientific">Parageobacillus genomosp. 1</name>
    <dbReference type="NCBI Taxonomy" id="1295642"/>
    <lineage>
        <taxon>Bacteria</taxon>
        <taxon>Bacillati</taxon>
        <taxon>Bacillota</taxon>
        <taxon>Bacilli</taxon>
        <taxon>Bacillales</taxon>
        <taxon>Anoxybacillaceae</taxon>
        <taxon>Parageobacillus</taxon>
    </lineage>
</organism>